<evidence type="ECO:0000313" key="5">
    <source>
        <dbReference type="EMBL" id="UUI05030.1"/>
    </source>
</evidence>
<keyword evidence="3 5" id="KW-0067">ATP-binding</keyword>
<dbReference type="InterPro" id="IPR003439">
    <property type="entry name" value="ABC_transporter-like_ATP-bd"/>
</dbReference>
<accession>A0ABY5JXA6</accession>
<dbReference type="Pfam" id="PF08402">
    <property type="entry name" value="TOBE_2"/>
    <property type="match status" value="1"/>
</dbReference>
<evidence type="ECO:0000256" key="3">
    <source>
        <dbReference type="ARBA" id="ARBA00022840"/>
    </source>
</evidence>
<reference evidence="5" key="1">
    <citation type="submission" date="2022-07" db="EMBL/GenBank/DDBJ databases">
        <title>FELIX.</title>
        <authorList>
            <person name="Wan K.H."/>
            <person name="Park S."/>
            <person name="Lawrence Q."/>
            <person name="Eichenberger J.P."/>
            <person name="Booth B.W."/>
            <person name="Piaggio A.J."/>
            <person name="Chandler J.C."/>
            <person name="Franklin A.B."/>
            <person name="Celniker S.E."/>
        </authorList>
    </citation>
    <scope>NUCLEOTIDE SEQUENCE</scope>
    <source>
        <strain evidence="5">QA-1986 374</strain>
    </source>
</reference>
<keyword evidence="6" id="KW-1185">Reference proteome</keyword>
<keyword evidence="2" id="KW-0547">Nucleotide-binding</keyword>
<dbReference type="InterPro" id="IPR017871">
    <property type="entry name" value="ABC_transporter-like_CS"/>
</dbReference>
<dbReference type="Gene3D" id="2.40.50.100">
    <property type="match status" value="1"/>
</dbReference>
<gene>
    <name evidence="5" type="ORF">NP439_10500</name>
</gene>
<dbReference type="SUPFAM" id="SSF52540">
    <property type="entry name" value="P-loop containing nucleoside triphosphate hydrolases"/>
    <property type="match status" value="1"/>
</dbReference>
<proteinExistence type="predicted"/>
<protein>
    <submittedName>
        <fullName evidence="5">ABC transporter ATP-binding protein</fullName>
    </submittedName>
</protein>
<dbReference type="PANTHER" id="PTHR42781:SF4">
    <property type="entry name" value="SPERMIDINE_PUTRESCINE IMPORT ATP-BINDING PROTEIN POTA"/>
    <property type="match status" value="1"/>
</dbReference>
<sequence>MKPLMLKDITKKYGDTVVVNNFTADINRSELITIVGPSGCGKTTTLRMIAGFIDPTYGQISLGDRDLVNKKTKKFIEPENREIGMVFQSYAVWPHMDVFKNVSYPLKIRKVNKKELTEKTRRVLKLVHLEKYEKSYVHELSGGQQQRVALARALVMEPDLLLLDEPLSNLDAALRETMRAEIKEIQRKLEVTIINVTHDQTEAMTMSDRVIVMNQGNIVQIGTPEEIYNYPENAFVAKFIGSSNILNCKLLEKEEGRMKIEVLGTSFYVPEKDTNQETGLVSIRPHHVSVSEDSGLDATIVRRLYQGDRIEYYLEVHGETVRIITDTDNDFQIDDEIKIKINKGVWLDE</sequence>
<keyword evidence="1" id="KW-0813">Transport</keyword>
<dbReference type="GO" id="GO:0005524">
    <property type="term" value="F:ATP binding"/>
    <property type="evidence" value="ECO:0007669"/>
    <property type="project" value="UniProtKB-KW"/>
</dbReference>
<dbReference type="PROSITE" id="PS00211">
    <property type="entry name" value="ABC_TRANSPORTER_1"/>
    <property type="match status" value="1"/>
</dbReference>
<dbReference type="InterPro" id="IPR003593">
    <property type="entry name" value="AAA+_ATPase"/>
</dbReference>
<dbReference type="SMART" id="SM00382">
    <property type="entry name" value="AAA"/>
    <property type="match status" value="1"/>
</dbReference>
<dbReference type="PROSITE" id="PS50893">
    <property type="entry name" value="ABC_TRANSPORTER_2"/>
    <property type="match status" value="1"/>
</dbReference>
<dbReference type="RefSeq" id="WP_256709937.1">
    <property type="nucleotide sequence ID" value="NZ_CP101914.1"/>
</dbReference>
<dbReference type="InterPro" id="IPR050093">
    <property type="entry name" value="ABC_SmlMolc_Importer"/>
</dbReference>
<dbReference type="InterPro" id="IPR008995">
    <property type="entry name" value="Mo/tungstate-bd_C_term_dom"/>
</dbReference>
<dbReference type="InterPro" id="IPR013611">
    <property type="entry name" value="Transp-assoc_OB_typ2"/>
</dbReference>
<evidence type="ECO:0000313" key="6">
    <source>
        <dbReference type="Proteomes" id="UP001059773"/>
    </source>
</evidence>
<evidence type="ECO:0000259" key="4">
    <source>
        <dbReference type="PROSITE" id="PS50893"/>
    </source>
</evidence>
<dbReference type="PANTHER" id="PTHR42781">
    <property type="entry name" value="SPERMIDINE/PUTRESCINE IMPORT ATP-BINDING PROTEIN POTA"/>
    <property type="match status" value="1"/>
</dbReference>
<evidence type="ECO:0000256" key="1">
    <source>
        <dbReference type="ARBA" id="ARBA00022448"/>
    </source>
</evidence>
<dbReference type="SUPFAM" id="SSF50331">
    <property type="entry name" value="MOP-like"/>
    <property type="match status" value="1"/>
</dbReference>
<organism evidence="5 6">
    <name type="scientific">Oceanobacillus jeddahense</name>
    <dbReference type="NCBI Taxonomy" id="1462527"/>
    <lineage>
        <taxon>Bacteria</taxon>
        <taxon>Bacillati</taxon>
        <taxon>Bacillota</taxon>
        <taxon>Bacilli</taxon>
        <taxon>Bacillales</taxon>
        <taxon>Bacillaceae</taxon>
        <taxon>Oceanobacillus</taxon>
    </lineage>
</organism>
<dbReference type="Pfam" id="PF00005">
    <property type="entry name" value="ABC_tran"/>
    <property type="match status" value="1"/>
</dbReference>
<dbReference type="Proteomes" id="UP001059773">
    <property type="component" value="Chromosome"/>
</dbReference>
<evidence type="ECO:0000256" key="2">
    <source>
        <dbReference type="ARBA" id="ARBA00022741"/>
    </source>
</evidence>
<dbReference type="Gene3D" id="3.40.50.300">
    <property type="entry name" value="P-loop containing nucleotide triphosphate hydrolases"/>
    <property type="match status" value="1"/>
</dbReference>
<name>A0ABY5JXA6_9BACI</name>
<feature type="domain" description="ABC transporter" evidence="4">
    <location>
        <begin position="4"/>
        <end position="240"/>
    </location>
</feature>
<dbReference type="InterPro" id="IPR027417">
    <property type="entry name" value="P-loop_NTPase"/>
</dbReference>
<dbReference type="EMBL" id="CP101914">
    <property type="protein sequence ID" value="UUI05030.1"/>
    <property type="molecule type" value="Genomic_DNA"/>
</dbReference>